<dbReference type="GO" id="GO:0000976">
    <property type="term" value="F:transcription cis-regulatory region binding"/>
    <property type="evidence" value="ECO:0007669"/>
    <property type="project" value="TreeGrafter"/>
</dbReference>
<evidence type="ECO:0000256" key="1">
    <source>
        <dbReference type="ARBA" id="ARBA00023015"/>
    </source>
</evidence>
<name>C5BUQ6_BEUC1</name>
<dbReference type="CDD" id="cd01392">
    <property type="entry name" value="HTH_LacI"/>
    <property type="match status" value="1"/>
</dbReference>
<dbReference type="SUPFAM" id="SSF53822">
    <property type="entry name" value="Periplasmic binding protein-like I"/>
    <property type="match status" value="1"/>
</dbReference>
<evidence type="ECO:0000313" key="6">
    <source>
        <dbReference type="Proteomes" id="UP000007962"/>
    </source>
</evidence>
<gene>
    <name evidence="5" type="ordered locus">Bcav_0014</name>
</gene>
<dbReference type="Pfam" id="PF00356">
    <property type="entry name" value="LacI"/>
    <property type="match status" value="1"/>
</dbReference>
<dbReference type="AlphaFoldDB" id="C5BUQ6"/>
<dbReference type="Proteomes" id="UP000007962">
    <property type="component" value="Chromosome"/>
</dbReference>
<dbReference type="Pfam" id="PF13377">
    <property type="entry name" value="Peripla_BP_3"/>
    <property type="match status" value="1"/>
</dbReference>
<dbReference type="PANTHER" id="PTHR30146">
    <property type="entry name" value="LACI-RELATED TRANSCRIPTIONAL REPRESSOR"/>
    <property type="match status" value="1"/>
</dbReference>
<dbReference type="OrthoDB" id="3563699at2"/>
<keyword evidence="3" id="KW-0804">Transcription</keyword>
<dbReference type="Gene3D" id="3.40.50.2300">
    <property type="match status" value="2"/>
</dbReference>
<feature type="domain" description="HTH lacI-type" evidence="4">
    <location>
        <begin position="12"/>
        <end position="66"/>
    </location>
</feature>
<reference evidence="5 6" key="1">
    <citation type="journal article" date="2009" name="Stand. Genomic Sci.">
        <title>Complete genome sequence of Beutenbergia cavernae type strain (HKI 0122).</title>
        <authorList>
            <person name="Land M."/>
            <person name="Pukall R."/>
            <person name="Abt B."/>
            <person name="Goker M."/>
            <person name="Rohde M."/>
            <person name="Glavina Del Rio T."/>
            <person name="Tice H."/>
            <person name="Copeland A."/>
            <person name="Cheng J.F."/>
            <person name="Lucas S."/>
            <person name="Chen F."/>
            <person name="Nolan M."/>
            <person name="Bruce D."/>
            <person name="Goodwin L."/>
            <person name="Pitluck S."/>
            <person name="Ivanova N."/>
            <person name="Mavromatis K."/>
            <person name="Ovchinnikova G."/>
            <person name="Pati A."/>
            <person name="Chen A."/>
            <person name="Palaniappan K."/>
            <person name="Hauser L."/>
            <person name="Chang Y.J."/>
            <person name="Jefferies C.C."/>
            <person name="Saunders E."/>
            <person name="Brettin T."/>
            <person name="Detter J.C."/>
            <person name="Han C."/>
            <person name="Chain P."/>
            <person name="Bristow J."/>
            <person name="Eisen J.A."/>
            <person name="Markowitz V."/>
            <person name="Hugenholtz P."/>
            <person name="Kyrpides N.C."/>
            <person name="Klenk H.P."/>
            <person name="Lapidus A."/>
        </authorList>
    </citation>
    <scope>NUCLEOTIDE SEQUENCE [LARGE SCALE GENOMIC DNA]</scope>
    <source>
        <strain evidence="6">ATCC BAA-8 / DSM 12333 / NBRC 16432</strain>
    </source>
</reference>
<evidence type="ECO:0000313" key="5">
    <source>
        <dbReference type="EMBL" id="ACQ78280.1"/>
    </source>
</evidence>
<dbReference type="InterPro" id="IPR046335">
    <property type="entry name" value="LacI/GalR-like_sensor"/>
</dbReference>
<dbReference type="HOGENOM" id="CLU_037628_6_1_11"/>
<dbReference type="CDD" id="cd06267">
    <property type="entry name" value="PBP1_LacI_sugar_binding-like"/>
    <property type="match status" value="1"/>
</dbReference>
<keyword evidence="6" id="KW-1185">Reference proteome</keyword>
<dbReference type="PANTHER" id="PTHR30146:SF109">
    <property type="entry name" value="HTH-TYPE TRANSCRIPTIONAL REGULATOR GALS"/>
    <property type="match status" value="1"/>
</dbReference>
<keyword evidence="1" id="KW-0805">Transcription regulation</keyword>
<evidence type="ECO:0000256" key="2">
    <source>
        <dbReference type="ARBA" id="ARBA00023125"/>
    </source>
</evidence>
<dbReference type="InterPro" id="IPR028082">
    <property type="entry name" value="Peripla_BP_I"/>
</dbReference>
<keyword evidence="5" id="KW-0413">Isomerase</keyword>
<evidence type="ECO:0000256" key="3">
    <source>
        <dbReference type="ARBA" id="ARBA00023163"/>
    </source>
</evidence>
<keyword evidence="2" id="KW-0238">DNA-binding</keyword>
<dbReference type="Gene3D" id="1.10.260.40">
    <property type="entry name" value="lambda repressor-like DNA-binding domains"/>
    <property type="match status" value="1"/>
</dbReference>
<dbReference type="SUPFAM" id="SSF47413">
    <property type="entry name" value="lambda repressor-like DNA-binding domains"/>
    <property type="match status" value="1"/>
</dbReference>
<dbReference type="STRING" id="471853.Bcav_0014"/>
<protein>
    <submittedName>
        <fullName evidence="5">Transcriptional regulator, LacI family</fullName>
        <ecNumber evidence="5">5.1.1.1</ecNumber>
    </submittedName>
</protein>
<dbReference type="GO" id="GO:0003700">
    <property type="term" value="F:DNA-binding transcription factor activity"/>
    <property type="evidence" value="ECO:0007669"/>
    <property type="project" value="TreeGrafter"/>
</dbReference>
<dbReference type="PROSITE" id="PS00356">
    <property type="entry name" value="HTH_LACI_1"/>
    <property type="match status" value="1"/>
</dbReference>
<organism evidence="5 6">
    <name type="scientific">Beutenbergia cavernae (strain ATCC BAA-8 / DSM 12333 / CCUG 43141 / JCM 11478 / NBRC 16432 / NCIMB 13614 / HKI 0122)</name>
    <dbReference type="NCBI Taxonomy" id="471853"/>
    <lineage>
        <taxon>Bacteria</taxon>
        <taxon>Bacillati</taxon>
        <taxon>Actinomycetota</taxon>
        <taxon>Actinomycetes</taxon>
        <taxon>Micrococcales</taxon>
        <taxon>Beutenbergiaceae</taxon>
        <taxon>Beutenbergia</taxon>
    </lineage>
</organism>
<dbReference type="SMART" id="SM00354">
    <property type="entry name" value="HTH_LACI"/>
    <property type="match status" value="1"/>
</dbReference>
<dbReference type="eggNOG" id="COG1609">
    <property type="taxonomic scope" value="Bacteria"/>
</dbReference>
<accession>C5BUQ6</accession>
<dbReference type="GO" id="GO:0008784">
    <property type="term" value="F:alanine racemase activity"/>
    <property type="evidence" value="ECO:0007669"/>
    <property type="project" value="UniProtKB-EC"/>
</dbReference>
<dbReference type="PROSITE" id="PS50932">
    <property type="entry name" value="HTH_LACI_2"/>
    <property type="match status" value="1"/>
</dbReference>
<dbReference type="EC" id="5.1.1.1" evidence="5"/>
<dbReference type="InterPro" id="IPR010982">
    <property type="entry name" value="Lambda_DNA-bd_dom_sf"/>
</dbReference>
<dbReference type="RefSeq" id="WP_012725060.1">
    <property type="nucleotide sequence ID" value="NC_012669.1"/>
</dbReference>
<dbReference type="InterPro" id="IPR000843">
    <property type="entry name" value="HTH_LacI"/>
</dbReference>
<proteinExistence type="predicted"/>
<dbReference type="KEGG" id="bcv:Bcav_0014"/>
<evidence type="ECO:0000259" key="4">
    <source>
        <dbReference type="PROSITE" id="PS50932"/>
    </source>
</evidence>
<sequence>MTTVRPQGARRATVKEVAALAGVSPKTVSNVLNDFEGVRPQTRERVQAAMVELDFVPNLAARGLRNGRSGIIGLALPDLSTPYSAMALQHVVEAARRAGWGVQVEETGAEPSREHELVARARDRLVDGLILNPIVLERSIVRFGSDLPPVVLIGEVEDQHVDHVGVDSRAAAADVTAFLVSSGHRRILALGTAPRAEAATAHLRLEGYRDALAAAGLDEDVRLEVHVPAWSPQAAEAAVERVVADDVRFDAVFAFTDSMAIGALRALTRAGLRVPDDVSLVGFDDVPLAASLVPSLTTVAGDYDDLAATSVRFLGERVAGATVPPRTHFIAHRIVDRESTRSRL</sequence>
<dbReference type="EMBL" id="CP001618">
    <property type="protein sequence ID" value="ACQ78280.1"/>
    <property type="molecule type" value="Genomic_DNA"/>
</dbReference>